<protein>
    <submittedName>
        <fullName evidence="2">TIGR03086 family metal-binding protein</fullName>
    </submittedName>
</protein>
<dbReference type="NCBIfam" id="TIGR03086">
    <property type="entry name" value="TIGR03086 family metal-binding protein"/>
    <property type="match status" value="1"/>
</dbReference>
<dbReference type="InterPro" id="IPR017517">
    <property type="entry name" value="Maleyloyr_isom"/>
</dbReference>
<dbReference type="Proteomes" id="UP001164693">
    <property type="component" value="Chromosome"/>
</dbReference>
<reference evidence="2" key="1">
    <citation type="submission" date="2022-05" db="EMBL/GenBank/DDBJ databases">
        <title>Jatrophihabitans sp. SB3-54 whole genome sequence.</title>
        <authorList>
            <person name="Suh M.K."/>
            <person name="Eom M.K."/>
            <person name="Kim J.S."/>
            <person name="Kim H.S."/>
            <person name="Do H.E."/>
            <person name="Shin Y.K."/>
            <person name="Lee J.-S."/>
        </authorList>
    </citation>
    <scope>NUCLEOTIDE SEQUENCE</scope>
    <source>
        <strain evidence="2">SB3-54</strain>
    </source>
</reference>
<feature type="domain" description="Mycothiol-dependent maleylpyruvate isomerase metal-binding" evidence="1">
    <location>
        <begin position="12"/>
        <end position="136"/>
    </location>
</feature>
<dbReference type="InterPro" id="IPR024344">
    <property type="entry name" value="MDMPI_metal-binding"/>
</dbReference>
<dbReference type="SUPFAM" id="SSF109854">
    <property type="entry name" value="DinB/YfiT-like putative metalloenzymes"/>
    <property type="match status" value="1"/>
</dbReference>
<dbReference type="Pfam" id="PF11716">
    <property type="entry name" value="MDMPI_N"/>
    <property type="match status" value="1"/>
</dbReference>
<organism evidence="2 3">
    <name type="scientific">Jatrophihabitans cynanchi</name>
    <dbReference type="NCBI Taxonomy" id="2944128"/>
    <lineage>
        <taxon>Bacteria</taxon>
        <taxon>Bacillati</taxon>
        <taxon>Actinomycetota</taxon>
        <taxon>Actinomycetes</taxon>
        <taxon>Jatrophihabitantales</taxon>
        <taxon>Jatrophihabitantaceae</taxon>
        <taxon>Jatrophihabitans</taxon>
    </lineage>
</organism>
<evidence type="ECO:0000313" key="3">
    <source>
        <dbReference type="Proteomes" id="UP001164693"/>
    </source>
</evidence>
<dbReference type="NCBIfam" id="TIGR03083">
    <property type="entry name" value="maleylpyruvate isomerase family mycothiol-dependent enzyme"/>
    <property type="match status" value="1"/>
</dbReference>
<gene>
    <name evidence="2" type="ORF">M6B22_16715</name>
</gene>
<accession>A0ABY7JXY4</accession>
<keyword evidence="3" id="KW-1185">Reference proteome</keyword>
<evidence type="ECO:0000313" key="2">
    <source>
        <dbReference type="EMBL" id="WAX56167.1"/>
    </source>
</evidence>
<dbReference type="Gene3D" id="1.20.120.450">
    <property type="entry name" value="dinb family like domain"/>
    <property type="match status" value="1"/>
</dbReference>
<dbReference type="EMBL" id="CP097463">
    <property type="protein sequence ID" value="WAX56167.1"/>
    <property type="molecule type" value="Genomic_DNA"/>
</dbReference>
<proteinExistence type="predicted"/>
<name>A0ABY7JXY4_9ACTN</name>
<evidence type="ECO:0000259" key="1">
    <source>
        <dbReference type="Pfam" id="PF11716"/>
    </source>
</evidence>
<dbReference type="InterPro" id="IPR034660">
    <property type="entry name" value="DinB/YfiT-like"/>
</dbReference>
<sequence>MDRLLAMFASGQAEFGKRVHAVTEYQWASATPDTEWSVADLVNHLIDEHRWVPPLLRGLDLRSAGEVVDGSRSLPVDGGVGANLAQEWDETAVASANAVRAPGTLERTVELSRGQTPVRGYLEELVFDLTVHAWDLGTAIGYAEPLPDELVGYVYERVSGHGDLSGSGLFGKPVDVPDDAPTIDKLVAATGRRPR</sequence>
<dbReference type="RefSeq" id="WP_269442696.1">
    <property type="nucleotide sequence ID" value="NZ_CP097463.1"/>
</dbReference>
<dbReference type="InterPro" id="IPR017520">
    <property type="entry name" value="CHP03086"/>
</dbReference>